<dbReference type="Pfam" id="PF01261">
    <property type="entry name" value="AP_endonuc_2"/>
    <property type="match status" value="1"/>
</dbReference>
<dbReference type="AlphaFoldDB" id="A0A4Q7YUF4"/>
<dbReference type="InterPro" id="IPR050417">
    <property type="entry name" value="Sugar_Epim/Isomerase"/>
</dbReference>
<evidence type="ECO:0000256" key="1">
    <source>
        <dbReference type="ARBA" id="ARBA00023235"/>
    </source>
</evidence>
<dbReference type="InterPro" id="IPR036237">
    <property type="entry name" value="Xyl_isomerase-like_sf"/>
</dbReference>
<feature type="active site" description="Proton donor/acceptor" evidence="3">
    <location>
        <position position="251"/>
    </location>
</feature>
<dbReference type="PIRSF" id="PIRSF006241">
    <property type="entry name" value="HyI"/>
    <property type="match status" value="1"/>
</dbReference>
<sequence>MDAIQAGAQPGPAVKDHRFSVMIWTLKSRGSFEQNLERVAKAGYRYVELIGESLRWSDAETAHMLARMDALGISVDATSGLVPGFADPAATATYPEKLKEFAQAAQRVRCKRLILFSGKRVQGMSDQDHQRVSIETLKRAADVLEQTGTNAVLEPIDRLENPPIWMDTVEQAFEIVEAVASPRIKVLYDLYHEQRTHGNLIEKLQKNIHSVGLIHVADVPGRHEPGTGEIHYANIYRKLGELKYDGMIAMEFYPTGEIVESLRGARLEASQAIQLRR</sequence>
<dbReference type="InterPro" id="IPR026040">
    <property type="entry name" value="HyI-like"/>
</dbReference>
<name>A0A4Q7YUF4_9BACT</name>
<evidence type="ECO:0000259" key="4">
    <source>
        <dbReference type="Pfam" id="PF01261"/>
    </source>
</evidence>
<comment type="similarity">
    <text evidence="2">Belongs to the hyi family.</text>
</comment>
<feature type="domain" description="Xylose isomerase-like TIM barrel" evidence="4">
    <location>
        <begin position="36"/>
        <end position="262"/>
    </location>
</feature>
<protein>
    <submittedName>
        <fullName evidence="5">Hydroxypyruvate isomerase</fullName>
    </submittedName>
</protein>
<dbReference type="Gene3D" id="3.20.20.150">
    <property type="entry name" value="Divalent-metal-dependent TIM barrel enzymes"/>
    <property type="match status" value="1"/>
</dbReference>
<dbReference type="EMBL" id="SHKW01000001">
    <property type="protein sequence ID" value="RZU41492.1"/>
    <property type="molecule type" value="Genomic_DNA"/>
</dbReference>
<dbReference type="OrthoDB" id="9786584at2"/>
<dbReference type="GO" id="GO:0016853">
    <property type="term" value="F:isomerase activity"/>
    <property type="evidence" value="ECO:0007669"/>
    <property type="project" value="UniProtKB-KW"/>
</dbReference>
<accession>A0A4Q7YUF4</accession>
<organism evidence="5 6">
    <name type="scientific">Edaphobacter modestus</name>
    <dbReference type="NCBI Taxonomy" id="388466"/>
    <lineage>
        <taxon>Bacteria</taxon>
        <taxon>Pseudomonadati</taxon>
        <taxon>Acidobacteriota</taxon>
        <taxon>Terriglobia</taxon>
        <taxon>Terriglobales</taxon>
        <taxon>Acidobacteriaceae</taxon>
        <taxon>Edaphobacter</taxon>
    </lineage>
</organism>
<evidence type="ECO:0000256" key="2">
    <source>
        <dbReference type="PIRNR" id="PIRNR006241"/>
    </source>
</evidence>
<keyword evidence="5" id="KW-0670">Pyruvate</keyword>
<proteinExistence type="inferred from homology"/>
<keyword evidence="1 2" id="KW-0413">Isomerase</keyword>
<evidence type="ECO:0000313" key="5">
    <source>
        <dbReference type="EMBL" id="RZU41492.1"/>
    </source>
</evidence>
<gene>
    <name evidence="5" type="ORF">BDD14_3015</name>
</gene>
<evidence type="ECO:0000256" key="3">
    <source>
        <dbReference type="PIRSR" id="PIRSR006241-50"/>
    </source>
</evidence>
<dbReference type="SUPFAM" id="SSF51658">
    <property type="entry name" value="Xylose isomerase-like"/>
    <property type="match status" value="1"/>
</dbReference>
<dbReference type="Proteomes" id="UP000292958">
    <property type="component" value="Unassembled WGS sequence"/>
</dbReference>
<comment type="caution">
    <text evidence="5">The sequence shown here is derived from an EMBL/GenBank/DDBJ whole genome shotgun (WGS) entry which is preliminary data.</text>
</comment>
<dbReference type="InterPro" id="IPR013022">
    <property type="entry name" value="Xyl_isomerase-like_TIM-brl"/>
</dbReference>
<keyword evidence="6" id="KW-1185">Reference proteome</keyword>
<reference evidence="5 6" key="1">
    <citation type="submission" date="2019-02" db="EMBL/GenBank/DDBJ databases">
        <title>Genomic Encyclopedia of Archaeal and Bacterial Type Strains, Phase II (KMG-II): from individual species to whole genera.</title>
        <authorList>
            <person name="Goeker M."/>
        </authorList>
    </citation>
    <scope>NUCLEOTIDE SEQUENCE [LARGE SCALE GENOMIC DNA]</scope>
    <source>
        <strain evidence="5 6">DSM 18101</strain>
    </source>
</reference>
<dbReference type="PANTHER" id="PTHR43489">
    <property type="entry name" value="ISOMERASE"/>
    <property type="match status" value="1"/>
</dbReference>
<feature type="active site" description="Proton donor/acceptor" evidence="3">
    <location>
        <position position="154"/>
    </location>
</feature>
<evidence type="ECO:0000313" key="6">
    <source>
        <dbReference type="Proteomes" id="UP000292958"/>
    </source>
</evidence>